<feature type="domain" description="Flavodoxin-like" evidence="1">
    <location>
        <begin position="3"/>
        <end position="158"/>
    </location>
</feature>
<comment type="caution">
    <text evidence="2">The sequence shown here is derived from an EMBL/GenBank/DDBJ whole genome shotgun (WGS) entry which is preliminary data.</text>
</comment>
<keyword evidence="3" id="KW-1185">Reference proteome</keyword>
<dbReference type="PROSITE" id="PS50902">
    <property type="entry name" value="FLAVODOXIN_LIKE"/>
    <property type="match status" value="1"/>
</dbReference>
<protein>
    <recommendedName>
        <fullName evidence="1">Flavodoxin-like domain-containing protein</fullName>
    </recommendedName>
</protein>
<organism evidence="2 3">
    <name type="scientific">Nonomuraea soli</name>
    <dbReference type="NCBI Taxonomy" id="1032476"/>
    <lineage>
        <taxon>Bacteria</taxon>
        <taxon>Bacillati</taxon>
        <taxon>Actinomycetota</taxon>
        <taxon>Actinomycetes</taxon>
        <taxon>Streptosporangiales</taxon>
        <taxon>Streptosporangiaceae</taxon>
        <taxon>Nonomuraea</taxon>
    </lineage>
</organism>
<name>A0A7W0CF52_9ACTN</name>
<sequence>MRALVIYESMFGNTRLIAEAVAEGLGADAVEVGAAPDTVTMDVDLLVVGGPTHAFGMTRPSTRKSAADQATGELVSKGRGLREWLSGVRMDGTVAAAFDTRVSKPRLPGSAAKGAVRRLRRLGVALAAPPESFYVTGTTGPLVEGELERARQWGEALARTVSV</sequence>
<dbReference type="GO" id="GO:0009055">
    <property type="term" value="F:electron transfer activity"/>
    <property type="evidence" value="ECO:0007669"/>
    <property type="project" value="InterPro"/>
</dbReference>
<evidence type="ECO:0000313" key="2">
    <source>
        <dbReference type="EMBL" id="MBA2890037.1"/>
    </source>
</evidence>
<gene>
    <name evidence="2" type="ORF">HNR30_001372</name>
</gene>
<dbReference type="AlphaFoldDB" id="A0A7W0CF52"/>
<dbReference type="GO" id="GO:0010181">
    <property type="term" value="F:FMN binding"/>
    <property type="evidence" value="ECO:0007669"/>
    <property type="project" value="InterPro"/>
</dbReference>
<dbReference type="InterPro" id="IPR008254">
    <property type="entry name" value="Flavodoxin/NO_synth"/>
</dbReference>
<dbReference type="RefSeq" id="WP_181608765.1">
    <property type="nucleotide sequence ID" value="NZ_BAABAM010000001.1"/>
</dbReference>
<dbReference type="Proteomes" id="UP000530928">
    <property type="component" value="Unassembled WGS sequence"/>
</dbReference>
<dbReference type="EMBL" id="JACDUR010000001">
    <property type="protein sequence ID" value="MBA2890037.1"/>
    <property type="molecule type" value="Genomic_DNA"/>
</dbReference>
<proteinExistence type="predicted"/>
<evidence type="ECO:0000259" key="1">
    <source>
        <dbReference type="PROSITE" id="PS50902"/>
    </source>
</evidence>
<reference evidence="2 3" key="1">
    <citation type="submission" date="2020-07" db="EMBL/GenBank/DDBJ databases">
        <title>Genomic Encyclopedia of Type Strains, Phase IV (KMG-IV): sequencing the most valuable type-strain genomes for metagenomic binning, comparative biology and taxonomic classification.</title>
        <authorList>
            <person name="Goeker M."/>
        </authorList>
    </citation>
    <scope>NUCLEOTIDE SEQUENCE [LARGE SCALE GENOMIC DNA]</scope>
    <source>
        <strain evidence="2 3">DSM 45533</strain>
    </source>
</reference>
<dbReference type="InterPro" id="IPR029039">
    <property type="entry name" value="Flavoprotein-like_sf"/>
</dbReference>
<accession>A0A7W0CF52</accession>
<dbReference type="SUPFAM" id="SSF52218">
    <property type="entry name" value="Flavoproteins"/>
    <property type="match status" value="1"/>
</dbReference>
<dbReference type="Gene3D" id="3.40.50.360">
    <property type="match status" value="1"/>
</dbReference>
<dbReference type="InterPro" id="IPR001226">
    <property type="entry name" value="Flavodoxin_CS"/>
</dbReference>
<evidence type="ECO:0000313" key="3">
    <source>
        <dbReference type="Proteomes" id="UP000530928"/>
    </source>
</evidence>
<dbReference type="PROSITE" id="PS00201">
    <property type="entry name" value="FLAVODOXIN"/>
    <property type="match status" value="1"/>
</dbReference>